<feature type="domain" description="Ig-like" evidence="6">
    <location>
        <begin position="8"/>
        <end position="127"/>
    </location>
</feature>
<evidence type="ECO:0000256" key="4">
    <source>
        <dbReference type="SAM" id="Phobius"/>
    </source>
</evidence>
<keyword evidence="7" id="KW-1185">Reference proteome</keyword>
<dbReference type="InterPro" id="IPR013106">
    <property type="entry name" value="Ig_V-set"/>
</dbReference>
<keyword evidence="4" id="KW-1133">Transmembrane helix</keyword>
<keyword evidence="2" id="KW-1015">Disulfide bond</keyword>
<proteinExistence type="predicted"/>
<evidence type="ECO:0000256" key="5">
    <source>
        <dbReference type="SAM" id="SignalP"/>
    </source>
</evidence>
<dbReference type="PROSITE" id="PS50835">
    <property type="entry name" value="IG_LIKE"/>
    <property type="match status" value="1"/>
</dbReference>
<protein>
    <submittedName>
        <fullName evidence="8">Trem-like transcript 4 protein</fullName>
    </submittedName>
</protein>
<dbReference type="GeneID" id="110217308"/>
<dbReference type="KEGG" id="pcw:110217308"/>
<dbReference type="FunCoup" id="A0A6P5LAJ9">
    <property type="interactions" value="67"/>
</dbReference>
<feature type="signal peptide" evidence="5">
    <location>
        <begin position="1"/>
        <end position="29"/>
    </location>
</feature>
<dbReference type="Pfam" id="PF07686">
    <property type="entry name" value="V-set"/>
    <property type="match status" value="1"/>
</dbReference>
<dbReference type="GO" id="GO:0038023">
    <property type="term" value="F:signaling receptor activity"/>
    <property type="evidence" value="ECO:0007669"/>
    <property type="project" value="TreeGrafter"/>
</dbReference>
<keyword evidence="4" id="KW-0812">Transmembrane</keyword>
<evidence type="ECO:0000256" key="2">
    <source>
        <dbReference type="ARBA" id="ARBA00023157"/>
    </source>
</evidence>
<dbReference type="PANTHER" id="PTHR16423">
    <property type="entry name" value="TREM-LIKE TRANSCRIPT PROTEIN"/>
    <property type="match status" value="1"/>
</dbReference>
<dbReference type="InterPro" id="IPR052314">
    <property type="entry name" value="Immune_rcpt_domain"/>
</dbReference>
<dbReference type="Proteomes" id="UP000515140">
    <property type="component" value="Unplaced"/>
</dbReference>
<dbReference type="SUPFAM" id="SSF48726">
    <property type="entry name" value="Immunoglobulin"/>
    <property type="match status" value="1"/>
</dbReference>
<evidence type="ECO:0000313" key="7">
    <source>
        <dbReference type="Proteomes" id="UP000515140"/>
    </source>
</evidence>
<evidence type="ECO:0000313" key="8">
    <source>
        <dbReference type="RefSeq" id="XP_020855295.1"/>
    </source>
</evidence>
<gene>
    <name evidence="8" type="primary">LOC110217308</name>
</gene>
<name>A0A6P5LAJ9_PHACI</name>
<dbReference type="RefSeq" id="XP_020855295.1">
    <property type="nucleotide sequence ID" value="XM_020999636.1"/>
</dbReference>
<dbReference type="InterPro" id="IPR036179">
    <property type="entry name" value="Ig-like_dom_sf"/>
</dbReference>
<dbReference type="PANTHER" id="PTHR16423:SF3">
    <property type="entry name" value="TREM-LIKE TRANSCRIPT 2 PROTEIN"/>
    <property type="match status" value="1"/>
</dbReference>
<sequence>MERSKITPEVLLQLLLLLLWVSYERGSLGEEVYEEEHRVAGETLTVSCQYTPQKPDHLDKAWCKKIVNTTRCTLLITRPQSWSKTKDPRYSLSYNTSVMVVNMSGLQVEDSGEYWCGNHNSSANIINVLKKVHLMVAAAPMQRTTQQKLTTMTEAIAITSTTKRPQFNITDMTYTDVQLPENSTSRSQVVDHVGSGDLRSPNCLLLLVVLGLLLIKGLAFLVLVLLFRSRSQSNGDTGKVEELNKLELSEISPYLSSY</sequence>
<dbReference type="InterPro" id="IPR013783">
    <property type="entry name" value="Ig-like_fold"/>
</dbReference>
<evidence type="ECO:0000256" key="3">
    <source>
        <dbReference type="ARBA" id="ARBA00023319"/>
    </source>
</evidence>
<keyword evidence="4" id="KW-0472">Membrane</keyword>
<keyword evidence="1 5" id="KW-0732">Signal</keyword>
<reference evidence="8" key="1">
    <citation type="submission" date="2025-08" db="UniProtKB">
        <authorList>
            <consortium name="RefSeq"/>
        </authorList>
    </citation>
    <scope>IDENTIFICATION</scope>
    <source>
        <tissue evidence="8">Spleen</tissue>
    </source>
</reference>
<accession>A0A6P5LAJ9</accession>
<evidence type="ECO:0000256" key="1">
    <source>
        <dbReference type="ARBA" id="ARBA00022729"/>
    </source>
</evidence>
<keyword evidence="3" id="KW-0393">Immunoglobulin domain</keyword>
<organism evidence="7 8">
    <name type="scientific">Phascolarctos cinereus</name>
    <name type="common">Koala</name>
    <dbReference type="NCBI Taxonomy" id="38626"/>
    <lineage>
        <taxon>Eukaryota</taxon>
        <taxon>Metazoa</taxon>
        <taxon>Chordata</taxon>
        <taxon>Craniata</taxon>
        <taxon>Vertebrata</taxon>
        <taxon>Euteleostomi</taxon>
        <taxon>Mammalia</taxon>
        <taxon>Metatheria</taxon>
        <taxon>Diprotodontia</taxon>
        <taxon>Phascolarctidae</taxon>
        <taxon>Phascolarctos</taxon>
    </lineage>
</organism>
<feature type="transmembrane region" description="Helical" evidence="4">
    <location>
        <begin position="204"/>
        <end position="227"/>
    </location>
</feature>
<feature type="chain" id="PRO_5027605109" evidence="5">
    <location>
        <begin position="30"/>
        <end position="258"/>
    </location>
</feature>
<dbReference type="AlphaFoldDB" id="A0A6P5LAJ9"/>
<dbReference type="InParanoid" id="A0A6P5LAJ9"/>
<evidence type="ECO:0000259" key="6">
    <source>
        <dbReference type="PROSITE" id="PS50835"/>
    </source>
</evidence>
<dbReference type="InterPro" id="IPR007110">
    <property type="entry name" value="Ig-like_dom"/>
</dbReference>
<dbReference type="GO" id="GO:0009986">
    <property type="term" value="C:cell surface"/>
    <property type="evidence" value="ECO:0007669"/>
    <property type="project" value="TreeGrafter"/>
</dbReference>
<dbReference type="Gene3D" id="2.60.40.10">
    <property type="entry name" value="Immunoglobulins"/>
    <property type="match status" value="1"/>
</dbReference>